<name>A0A7G9SEJ8_9SPHN</name>
<sequence length="26" mass="2804">MMLLGFGAIGFGMRKRARAHPIAQCA</sequence>
<accession>A0A7G9SEJ8</accession>
<evidence type="ECO:0000313" key="2">
    <source>
        <dbReference type="Proteomes" id="UP000515955"/>
    </source>
</evidence>
<dbReference type="EMBL" id="CP060717">
    <property type="protein sequence ID" value="QNN66273.1"/>
    <property type="molecule type" value="Genomic_DNA"/>
</dbReference>
<reference evidence="1 2" key="1">
    <citation type="submission" date="2020-08" db="EMBL/GenBank/DDBJ databases">
        <title>Genome sequence of Sphingomonas rhizophila KACC 19189T.</title>
        <authorList>
            <person name="Hyun D.-W."/>
            <person name="Bae J.-W."/>
        </authorList>
    </citation>
    <scope>NUCLEOTIDE SEQUENCE [LARGE SCALE GENOMIC DNA]</scope>
    <source>
        <strain evidence="1 2">KACC 19189</strain>
    </source>
</reference>
<protein>
    <submittedName>
        <fullName evidence="1">Uncharacterized protein</fullName>
    </submittedName>
</protein>
<proteinExistence type="predicted"/>
<dbReference type="AlphaFoldDB" id="A0A7G9SEJ8"/>
<evidence type="ECO:0000313" key="1">
    <source>
        <dbReference type="EMBL" id="QNN66273.1"/>
    </source>
</evidence>
<organism evidence="1 2">
    <name type="scientific">Sphingomonas rhizophila</name>
    <dbReference type="NCBI Taxonomy" id="2071607"/>
    <lineage>
        <taxon>Bacteria</taxon>
        <taxon>Pseudomonadati</taxon>
        <taxon>Pseudomonadota</taxon>
        <taxon>Alphaproteobacteria</taxon>
        <taxon>Sphingomonadales</taxon>
        <taxon>Sphingomonadaceae</taxon>
        <taxon>Sphingomonas</taxon>
    </lineage>
</organism>
<keyword evidence="2" id="KW-1185">Reference proteome</keyword>
<dbReference type="KEGG" id="srhi:H9L12_10135"/>
<dbReference type="Proteomes" id="UP000515955">
    <property type="component" value="Chromosome"/>
</dbReference>
<gene>
    <name evidence="1" type="ORF">H9L12_10135</name>
</gene>